<dbReference type="InterPro" id="IPR027417">
    <property type="entry name" value="P-loop_NTPase"/>
</dbReference>
<evidence type="ECO:0000259" key="1">
    <source>
        <dbReference type="SMART" id="SM00382"/>
    </source>
</evidence>
<dbReference type="STRING" id="1104324.P186_1006"/>
<dbReference type="SMART" id="SM00382">
    <property type="entry name" value="AAA"/>
    <property type="match status" value="1"/>
</dbReference>
<dbReference type="GeneID" id="11595264"/>
<dbReference type="PANTHER" id="PTHR30121:SF1">
    <property type="entry name" value="AAA+ ATPASE DOMAIN-CONTAINING PROTEIN"/>
    <property type="match status" value="1"/>
</dbReference>
<dbReference type="RefSeq" id="WP_014288273.1">
    <property type="nucleotide sequence ID" value="NC_016645.1"/>
</dbReference>
<dbReference type="KEGG" id="pyr:P186_1006"/>
<dbReference type="AlphaFoldDB" id="G7VBL5"/>
<dbReference type="Pfam" id="PF01935">
    <property type="entry name" value="DUF87"/>
    <property type="match status" value="1"/>
</dbReference>
<protein>
    <submittedName>
        <fullName evidence="2">AAA ATPase</fullName>
    </submittedName>
</protein>
<organism evidence="2 3">
    <name type="scientific">Pyrobaculum ferrireducens</name>
    <dbReference type="NCBI Taxonomy" id="1104324"/>
    <lineage>
        <taxon>Archaea</taxon>
        <taxon>Thermoproteota</taxon>
        <taxon>Thermoprotei</taxon>
        <taxon>Thermoproteales</taxon>
        <taxon>Thermoproteaceae</taxon>
        <taxon>Pyrobaculum</taxon>
    </lineage>
</organism>
<evidence type="ECO:0000313" key="3">
    <source>
        <dbReference type="Proteomes" id="UP000005867"/>
    </source>
</evidence>
<dbReference type="SUPFAM" id="SSF52540">
    <property type="entry name" value="P-loop containing nucleoside triphosphate hydrolases"/>
    <property type="match status" value="1"/>
</dbReference>
<name>G7VBL5_9CREN</name>
<accession>G7VBL5</accession>
<keyword evidence="3" id="KW-1185">Reference proteome</keyword>
<feature type="domain" description="AAA+ ATPase" evidence="1">
    <location>
        <begin position="153"/>
        <end position="492"/>
    </location>
</feature>
<reference evidence="2 3" key="1">
    <citation type="journal article" date="2012" name="J. Bacteriol.">
        <title>Complete genome sequence of strain 1860, a crenarchaeon of the genus pyrobaculum able to grow with various electron acceptors.</title>
        <authorList>
            <person name="Mardanov A.V."/>
            <person name="Gumerov V.M."/>
            <person name="Slobodkina G.B."/>
            <person name="Beletsky A.V."/>
            <person name="Bonch-Osmolovskaya E.A."/>
            <person name="Ravin N.V."/>
            <person name="Skryabin K.G."/>
        </authorList>
    </citation>
    <scope>NUCLEOTIDE SEQUENCE [LARGE SCALE GENOMIC DNA]</scope>
    <source>
        <strain evidence="2 3">1860</strain>
    </source>
</reference>
<dbReference type="eggNOG" id="arCOG00284">
    <property type="taxonomic scope" value="Archaea"/>
</dbReference>
<proteinExistence type="predicted"/>
<dbReference type="OrthoDB" id="10575at2157"/>
<sequence length="531" mass="58160">MTDCGFVTRQFPSEVSLDAAKVYAILTCEAPVGSYVVIDAGGRSYLARISAVRVADIYAVANAPVLTPEQERAVSLRLGPTTAELELISECAGGVCAPPGTPVPIHAPLRRPREGEVVKMLGLPSGGVALGNLALPTGEELRGEEVFLPIDALRHHVLIVGTTGSGKTVLVKEIAYQLARWRAVALDAVGHFYHLAYDGVEVRVVLPVTRRLARRGLRAVARRAAAKAIWRGRGRYRCRAFGRGGVLTRMELEVEAPHGRGRLQVYPWALESGGILYDLPRAIPILSQQARIFYKRVLEEAKRMSGASRVDDLFKFLTSPAEDQRGRPAVMYEKIGASLGLHASTMENIVRALLALVETGLVDVEGPGFKVAEPPYSRALAGYTVVDISGLGTHQQRLVVYRILDAVYKTARPVTAVLIDEAHLFFPQTRNEDEQAFLEAHLTRLTRLGRAKGIAVVFATHMPDDLNDVVIQLANTKIVLRSDPRVLEKLGVPPAERRFLSKAERGVAYVQSYAYRHPIYVKIAKRTTHLG</sequence>
<gene>
    <name evidence="2" type="ORF">P186_1006</name>
</gene>
<dbReference type="EMBL" id="CP003098">
    <property type="protein sequence ID" value="AET32445.1"/>
    <property type="molecule type" value="Genomic_DNA"/>
</dbReference>
<evidence type="ECO:0000313" key="2">
    <source>
        <dbReference type="EMBL" id="AET32445.1"/>
    </source>
</evidence>
<dbReference type="InterPro" id="IPR002789">
    <property type="entry name" value="HerA_central"/>
</dbReference>
<dbReference type="Gene3D" id="3.40.50.300">
    <property type="entry name" value="P-loop containing nucleotide triphosphate hydrolases"/>
    <property type="match status" value="2"/>
</dbReference>
<dbReference type="InterPro" id="IPR003593">
    <property type="entry name" value="AAA+_ATPase"/>
</dbReference>
<dbReference type="Proteomes" id="UP000005867">
    <property type="component" value="Chromosome"/>
</dbReference>
<dbReference type="BioCyc" id="PSP1104324:GJSN-984-MONOMER"/>
<dbReference type="HOGENOM" id="CLU_453183_0_0_2"/>
<dbReference type="PANTHER" id="PTHR30121">
    <property type="entry name" value="UNCHARACTERIZED PROTEIN YJGR-RELATED"/>
    <property type="match status" value="1"/>
</dbReference>
<dbReference type="InterPro" id="IPR051162">
    <property type="entry name" value="T4SS_component"/>
</dbReference>